<comment type="similarity">
    <text evidence="10">Belongs to the NAD synthetase family.</text>
</comment>
<dbReference type="Pfam" id="PF02540">
    <property type="entry name" value="NAD_synthase"/>
    <property type="match status" value="1"/>
</dbReference>
<dbReference type="PANTHER" id="PTHR23090">
    <property type="entry name" value="NH 3 /GLUTAMINE-DEPENDENT NAD + SYNTHETASE"/>
    <property type="match status" value="1"/>
</dbReference>
<comment type="caution">
    <text evidence="7">Lacks conserved residue(s) required for the propagation of feature annotation.</text>
</comment>
<feature type="binding site" evidence="7">
    <location>
        <position position="118"/>
    </location>
    <ligand>
        <name>L-glutamine</name>
        <dbReference type="ChEBI" id="CHEBI:58359"/>
    </ligand>
</feature>
<evidence type="ECO:0000256" key="10">
    <source>
        <dbReference type="RuleBase" id="RU003811"/>
    </source>
</evidence>
<feature type="binding site" evidence="7">
    <location>
        <position position="376"/>
    </location>
    <ligand>
        <name>deamido-NAD(+)</name>
        <dbReference type="ChEBI" id="CHEBI:58437"/>
        <note>ligand shared between two neighboring subunits</note>
    </ligand>
</feature>
<evidence type="ECO:0000256" key="7">
    <source>
        <dbReference type="HAMAP-Rule" id="MF_02090"/>
    </source>
</evidence>
<keyword evidence="3 7" id="KW-0436">Ligase</keyword>
<dbReference type="PIRSF" id="PIRSF006630">
    <property type="entry name" value="NADS_GAT"/>
    <property type="match status" value="1"/>
</dbReference>
<evidence type="ECO:0000256" key="2">
    <source>
        <dbReference type="ARBA" id="ARBA00007145"/>
    </source>
</evidence>
<dbReference type="HAMAP" id="MF_02090">
    <property type="entry name" value="NadE_glutamine_dep"/>
    <property type="match status" value="1"/>
</dbReference>
<dbReference type="SUPFAM" id="SSF56317">
    <property type="entry name" value="Carbon-nitrogen hydrolase"/>
    <property type="match status" value="1"/>
</dbReference>
<feature type="binding site" evidence="7">
    <location>
        <position position="400"/>
    </location>
    <ligand>
        <name>ATP</name>
        <dbReference type="ChEBI" id="CHEBI:30616"/>
    </ligand>
</feature>
<dbReference type="Gene3D" id="3.40.50.620">
    <property type="entry name" value="HUPs"/>
    <property type="match status" value="1"/>
</dbReference>
<dbReference type="InterPro" id="IPR036526">
    <property type="entry name" value="C-N_Hydrolase_sf"/>
</dbReference>
<dbReference type="FunFam" id="3.40.50.620:FF:000106">
    <property type="entry name" value="Glutamine-dependent NAD(+) synthetase"/>
    <property type="match status" value="1"/>
</dbReference>
<feature type="binding site" evidence="7">
    <location>
        <begin position="294"/>
        <end position="301"/>
    </location>
    <ligand>
        <name>ATP</name>
        <dbReference type="ChEBI" id="CHEBI:30616"/>
    </ligand>
</feature>
<evidence type="ECO:0000256" key="6">
    <source>
        <dbReference type="ARBA" id="ARBA00023027"/>
    </source>
</evidence>
<dbReference type="GO" id="GO:0009435">
    <property type="term" value="P:NAD+ biosynthetic process"/>
    <property type="evidence" value="ECO:0007669"/>
    <property type="project" value="UniProtKB-UniRule"/>
</dbReference>
<feature type="active site" description="Nucleophile; for glutaminase activity" evidence="7">
    <location>
        <position position="148"/>
    </location>
</feature>
<dbReference type="GO" id="GO:0004359">
    <property type="term" value="F:glutaminase activity"/>
    <property type="evidence" value="ECO:0007669"/>
    <property type="project" value="InterPro"/>
</dbReference>
<comment type="similarity">
    <text evidence="2 7 8">In the C-terminal section; belongs to the NAD synthetase family.</text>
</comment>
<comment type="caution">
    <text evidence="12">The sequence shown here is derived from an EMBL/GenBank/DDBJ whole genome shotgun (WGS) entry which is preliminary data.</text>
</comment>
<dbReference type="GO" id="GO:0008795">
    <property type="term" value="F:NAD+ synthase activity"/>
    <property type="evidence" value="ECO:0007669"/>
    <property type="project" value="UniProtKB-UniRule"/>
</dbReference>
<dbReference type="GO" id="GO:0000257">
    <property type="term" value="F:nitrilase activity"/>
    <property type="evidence" value="ECO:0007669"/>
    <property type="project" value="UniProtKB-ARBA"/>
</dbReference>
<dbReference type="CDD" id="cd07570">
    <property type="entry name" value="GAT_Gln-NAD-synth"/>
    <property type="match status" value="1"/>
</dbReference>
<dbReference type="EC" id="6.3.5.1" evidence="7 8"/>
<feature type="binding site" evidence="7">
    <location>
        <position position="191"/>
    </location>
    <ligand>
        <name>L-glutamine</name>
        <dbReference type="ChEBI" id="CHEBI:58359"/>
    </ligand>
</feature>
<protein>
    <recommendedName>
        <fullName evidence="7 8">Glutamine-dependent NAD(+) synthetase</fullName>
        <ecNumber evidence="7 8">6.3.5.1</ecNumber>
    </recommendedName>
    <alternativeName>
        <fullName evidence="7 8">NAD(+) synthase [glutamine-hydrolyzing]</fullName>
    </alternativeName>
</protein>
<dbReference type="UniPathway" id="UPA00253">
    <property type="reaction ID" value="UER00334"/>
</dbReference>
<dbReference type="AlphaFoldDB" id="A0A7V2ZK06"/>
<organism evidence="12">
    <name type="scientific">Ignavibacterium album</name>
    <dbReference type="NCBI Taxonomy" id="591197"/>
    <lineage>
        <taxon>Bacteria</taxon>
        <taxon>Pseudomonadati</taxon>
        <taxon>Ignavibacteriota</taxon>
        <taxon>Ignavibacteria</taxon>
        <taxon>Ignavibacteriales</taxon>
        <taxon>Ignavibacteriaceae</taxon>
        <taxon>Ignavibacterium</taxon>
    </lineage>
</organism>
<reference evidence="12" key="1">
    <citation type="journal article" date="2020" name="mSystems">
        <title>Genome- and Community-Level Interaction Insights into Carbon Utilization and Element Cycling Functions of Hydrothermarchaeota in Hydrothermal Sediment.</title>
        <authorList>
            <person name="Zhou Z."/>
            <person name="Liu Y."/>
            <person name="Xu W."/>
            <person name="Pan J."/>
            <person name="Luo Z.H."/>
            <person name="Li M."/>
        </authorList>
    </citation>
    <scope>NUCLEOTIDE SEQUENCE [LARGE SCALE GENOMIC DNA]</scope>
    <source>
        <strain evidence="12">SpSt-479</strain>
    </source>
</reference>
<dbReference type="EMBL" id="DSUJ01000008">
    <property type="protein sequence ID" value="HFI91365.1"/>
    <property type="molecule type" value="Genomic_DNA"/>
</dbReference>
<dbReference type="Gene3D" id="3.60.110.10">
    <property type="entry name" value="Carbon-nitrogen hydrolase"/>
    <property type="match status" value="1"/>
</dbReference>
<dbReference type="InterPro" id="IPR003010">
    <property type="entry name" value="C-N_Hydrolase"/>
</dbReference>
<dbReference type="PROSITE" id="PS50263">
    <property type="entry name" value="CN_HYDROLASE"/>
    <property type="match status" value="1"/>
</dbReference>
<dbReference type="GO" id="GO:0005737">
    <property type="term" value="C:cytoplasm"/>
    <property type="evidence" value="ECO:0007669"/>
    <property type="project" value="InterPro"/>
</dbReference>
<feature type="active site" description="Proton acceptor" evidence="9">
    <location>
        <position position="41"/>
    </location>
</feature>
<evidence type="ECO:0000256" key="3">
    <source>
        <dbReference type="ARBA" id="ARBA00022598"/>
    </source>
</evidence>
<feature type="binding site" evidence="7">
    <location>
        <position position="185"/>
    </location>
    <ligand>
        <name>L-glutamine</name>
        <dbReference type="ChEBI" id="CHEBI:58359"/>
    </ligand>
</feature>
<feature type="active site" description="For glutaminase activity" evidence="7">
    <location>
        <position position="112"/>
    </location>
</feature>
<dbReference type="Pfam" id="PF00795">
    <property type="entry name" value="CN_hydrolase"/>
    <property type="match status" value="1"/>
</dbReference>
<keyword evidence="6 7" id="KW-0520">NAD</keyword>
<dbReference type="NCBIfam" id="NF010588">
    <property type="entry name" value="PRK13981.1"/>
    <property type="match status" value="1"/>
</dbReference>
<evidence type="ECO:0000256" key="5">
    <source>
        <dbReference type="ARBA" id="ARBA00022840"/>
    </source>
</evidence>
<dbReference type="GO" id="GO:0005524">
    <property type="term" value="F:ATP binding"/>
    <property type="evidence" value="ECO:0007669"/>
    <property type="project" value="UniProtKB-UniRule"/>
</dbReference>
<dbReference type="PANTHER" id="PTHR23090:SF9">
    <property type="entry name" value="GLUTAMINE-DEPENDENT NAD(+) SYNTHETASE"/>
    <property type="match status" value="1"/>
</dbReference>
<keyword evidence="5 7" id="KW-0067">ATP-binding</keyword>
<comment type="pathway">
    <text evidence="1 7 8">Cofactor biosynthesis; NAD(+) biosynthesis; NAD(+) from deamido-NAD(+) (L-Gln route): step 1/1.</text>
</comment>
<comment type="function">
    <text evidence="7">Catalyzes the ATP-dependent amidation of deamido-NAD to form NAD. Uses L-glutamine as a nitrogen source.</text>
</comment>
<dbReference type="NCBIfam" id="TIGR00552">
    <property type="entry name" value="nadE"/>
    <property type="match status" value="1"/>
</dbReference>
<dbReference type="SUPFAM" id="SSF52402">
    <property type="entry name" value="Adenine nucleotide alpha hydrolases-like"/>
    <property type="match status" value="1"/>
</dbReference>
<gene>
    <name evidence="7" type="primary">nadE</name>
    <name evidence="12" type="ORF">ENS31_07520</name>
</gene>
<name>A0A7V2ZK06_9BACT</name>
<dbReference type="PROSITE" id="PS00920">
    <property type="entry name" value="NITRIL_CHT_1"/>
    <property type="match status" value="1"/>
</dbReference>
<dbReference type="InterPro" id="IPR014445">
    <property type="entry name" value="Gln-dep_NAD_synthase"/>
</dbReference>
<evidence type="ECO:0000256" key="9">
    <source>
        <dbReference type="PROSITE-ProRule" id="PRU10139"/>
    </source>
</evidence>
<dbReference type="InterPro" id="IPR003694">
    <property type="entry name" value="NAD_synthase"/>
</dbReference>
<feature type="binding site" evidence="7">
    <location>
        <position position="405"/>
    </location>
    <ligand>
        <name>deamido-NAD(+)</name>
        <dbReference type="ChEBI" id="CHEBI:58437"/>
        <note>ligand shared between two neighboring subunits</note>
    </ligand>
</feature>
<feature type="domain" description="CN hydrolase" evidence="11">
    <location>
        <begin position="1"/>
        <end position="255"/>
    </location>
</feature>
<feature type="active site" description="Proton acceptor; for glutaminase activity" evidence="7">
    <location>
        <position position="41"/>
    </location>
</feature>
<evidence type="ECO:0000256" key="1">
    <source>
        <dbReference type="ARBA" id="ARBA00005188"/>
    </source>
</evidence>
<evidence type="ECO:0000256" key="4">
    <source>
        <dbReference type="ARBA" id="ARBA00022741"/>
    </source>
</evidence>
<proteinExistence type="inferred from homology"/>
<dbReference type="CDD" id="cd00553">
    <property type="entry name" value="NAD_synthase"/>
    <property type="match status" value="1"/>
</dbReference>
<dbReference type="InterPro" id="IPR014729">
    <property type="entry name" value="Rossmann-like_a/b/a_fold"/>
</dbReference>
<evidence type="ECO:0000259" key="11">
    <source>
        <dbReference type="PROSITE" id="PS50263"/>
    </source>
</evidence>
<keyword evidence="4 7" id="KW-0547">Nucleotide-binding</keyword>
<dbReference type="InterPro" id="IPR022310">
    <property type="entry name" value="NAD/GMP_synthase"/>
</dbReference>
<dbReference type="InterPro" id="IPR000132">
    <property type="entry name" value="Nitrilase/CN_hydratase_CS"/>
</dbReference>
<sequence length="544" mass="61252">MKLALCQIDPIIGDLQYNKKKILDGYQKGIDEGADLVIFPELALVGYPPLDLVEKKEFRLAVNEVANEIASKTTSVGLIFGSITEDDDLVGTDVHNSALLCYNGKIQFVQHKTLIPNYDVFDEMRYFDPSKEVFVHEFKGEKLGISICEDIWNDADYWYRRRYTRDPIQELLQKKATLLINISASPYSYGKRQARKDMLSTLCKTDKLPLAYTCCVGAQTDLIFDGASMCFDRKGRLVKVGKTFEEDFILFDTNADYVEVEKCESSFEEEVYKALVFGLKEYSNKQNFNKAVIGLSGGIDSALVTCIAVDALGAENVHVLLMPSKYSSEGSISDSLQLIKNLGISFNDVSIQPVVDETISQMKPILKNIKGITEENLQARVRGIYLMAYSNNEGHLLLATSNKSEMAVGYATLYGDMAGGLAVIADVYKTDVYKIADYINRNSEIIPKAIINKPPSAELKPNQTDQDTLPPYELLDKILRMYLEENKEIHEITEIIGDEETVKKVLRMVDFSEYKRKQAAPALRVSSKAFGYGRRYPIVQGWRK</sequence>
<evidence type="ECO:0000313" key="12">
    <source>
        <dbReference type="EMBL" id="HFI91365.1"/>
    </source>
</evidence>
<comment type="catalytic activity">
    <reaction evidence="7 8">
        <text>deamido-NAD(+) + L-glutamine + ATP + H2O = L-glutamate + AMP + diphosphate + NAD(+) + H(+)</text>
        <dbReference type="Rhea" id="RHEA:24384"/>
        <dbReference type="ChEBI" id="CHEBI:15377"/>
        <dbReference type="ChEBI" id="CHEBI:15378"/>
        <dbReference type="ChEBI" id="CHEBI:29985"/>
        <dbReference type="ChEBI" id="CHEBI:30616"/>
        <dbReference type="ChEBI" id="CHEBI:33019"/>
        <dbReference type="ChEBI" id="CHEBI:57540"/>
        <dbReference type="ChEBI" id="CHEBI:58359"/>
        <dbReference type="ChEBI" id="CHEBI:58437"/>
        <dbReference type="ChEBI" id="CHEBI:456215"/>
        <dbReference type="EC" id="6.3.5.1"/>
    </reaction>
</comment>
<dbReference type="GO" id="GO:0003952">
    <property type="term" value="F:NAD+ synthase (glutamine-hydrolyzing) activity"/>
    <property type="evidence" value="ECO:0007669"/>
    <property type="project" value="UniProtKB-UniRule"/>
</dbReference>
<accession>A0A7V2ZK06</accession>
<feature type="binding site" evidence="7">
    <location>
        <position position="515"/>
    </location>
    <ligand>
        <name>deamido-NAD(+)</name>
        <dbReference type="ChEBI" id="CHEBI:58437"/>
        <note>ligand shared between two neighboring subunits</note>
    </ligand>
</feature>
<evidence type="ECO:0000256" key="8">
    <source>
        <dbReference type="PIRNR" id="PIRNR006630"/>
    </source>
</evidence>